<dbReference type="Proteomes" id="UP000245626">
    <property type="component" value="Unassembled WGS sequence"/>
</dbReference>
<accession>A0ACD0NLP1</accession>
<dbReference type="EMBL" id="KZ820744">
    <property type="protein sequence ID" value="PWN46735.1"/>
    <property type="molecule type" value="Genomic_DNA"/>
</dbReference>
<reference evidence="1 2" key="1">
    <citation type="journal article" date="2018" name="Mol. Biol. Evol.">
        <title>Broad Genomic Sampling Reveals a Smut Pathogenic Ancestry of the Fungal Clade Ustilaginomycotina.</title>
        <authorList>
            <person name="Kijpornyongpan T."/>
            <person name="Mondo S.J."/>
            <person name="Barry K."/>
            <person name="Sandor L."/>
            <person name="Lee J."/>
            <person name="Lipzen A."/>
            <person name="Pangilinan J."/>
            <person name="LaButti K."/>
            <person name="Hainaut M."/>
            <person name="Henrissat B."/>
            <person name="Grigoriev I.V."/>
            <person name="Spatafora J.W."/>
            <person name="Aime M.C."/>
        </authorList>
    </citation>
    <scope>NUCLEOTIDE SEQUENCE [LARGE SCALE GENOMIC DNA]</scope>
    <source>
        <strain evidence="1 2">SA 807</strain>
    </source>
</reference>
<proteinExistence type="predicted"/>
<gene>
    <name evidence="1" type="ORF">IE53DRAFT_382660</name>
</gene>
<keyword evidence="2" id="KW-1185">Reference proteome</keyword>
<evidence type="ECO:0000313" key="2">
    <source>
        <dbReference type="Proteomes" id="UP000245626"/>
    </source>
</evidence>
<sequence>MLVAKTEPLSQASNLASNLQRLQAKKRLEDATVSSPRISLELFQPLSSSQPHQQRLPTPAADKRAESFAKAQPETVDPAQQAPQTSVDDKQDNFSRWRPSYHMLATRGWMNDPCGASFDPTTGLYHLYYQWNPKGSTWGNMSWGHSVSKDLVHWRTSEEAVLRPGQEEEYDKEGVFTGCVLMSGLQGRKDEGEMTAIYTAVSKLPIHHTLPYNRGSEKLAVSTSNDGGKTWRAQGLIFSEPPEESHIISWRDPYIEPWKSLDDLLLDSQVDQGPYYGLIAGGIKDVTPTCFLYSIPKDDLKAWKPLGPLCNVGRNAVLEPFATDLGQNWEVCNFFSLPSNFERQGEGQLSRDYLLVNAEGCDEANGPKRQSIWMECRLEKSEDGKVEMVPKFGAPLDFGCVYASSTFWDPVKGRRIMWGWVTEDDLSESYYETQGWSGSMTLPRELFTLPTLDEKGRNLLGIRPIEEVEKLRIGSVHTSYGRVEINENDAKLPDDDLLVKPLEIGSRSWEFQAEVEVQSSSSKTFGLILAHSSGYEDRTVLSFDPATSKLTLDRSRSSPFPEASKEPVSAPVPFPQVEGEGQTKKKLLKLRVLLDNSILEVFANDCVALTSRIYPCQVRKEADSSVKVVTAEGLVGLSLFSSKSDGQHGVQAEAEAEIQFDKVETWEGLSKAELGDVSE</sequence>
<evidence type="ECO:0000313" key="1">
    <source>
        <dbReference type="EMBL" id="PWN46735.1"/>
    </source>
</evidence>
<name>A0ACD0NLP1_9BASI</name>
<organism evidence="1 2">
    <name type="scientific">Violaceomyces palustris</name>
    <dbReference type="NCBI Taxonomy" id="1673888"/>
    <lineage>
        <taxon>Eukaryota</taxon>
        <taxon>Fungi</taxon>
        <taxon>Dikarya</taxon>
        <taxon>Basidiomycota</taxon>
        <taxon>Ustilaginomycotina</taxon>
        <taxon>Ustilaginomycetes</taxon>
        <taxon>Violaceomycetales</taxon>
        <taxon>Violaceomycetaceae</taxon>
        <taxon>Violaceomyces</taxon>
    </lineage>
</organism>
<protein>
    <submittedName>
        <fullName evidence="1">Arabinanase/levansucrase/invertase</fullName>
    </submittedName>
</protein>